<reference evidence="2" key="1">
    <citation type="submission" date="2015-07" db="EMBL/GenBank/DDBJ databases">
        <title>MeaNS - Measles Nucleotide Surveillance Program.</title>
        <authorList>
            <person name="Tran T."/>
            <person name="Druce J."/>
        </authorList>
    </citation>
    <scope>NUCLEOTIDE SEQUENCE</scope>
    <source>
        <strain evidence="2">UCB-OBI-ISO-001</strain>
        <tissue evidence="2">Gonad</tissue>
    </source>
</reference>
<gene>
    <name evidence="2" type="ORF">OCBIM_22016639mg</name>
</gene>
<evidence type="ECO:0000256" key="1">
    <source>
        <dbReference type="SAM" id="MobiDB-lite"/>
    </source>
</evidence>
<evidence type="ECO:0000313" key="2">
    <source>
        <dbReference type="EMBL" id="KOF87552.1"/>
    </source>
</evidence>
<proteinExistence type="predicted"/>
<sequence>MAMIRAPKKSPSLDSVSLETMTPSSSSSSKVRVSLGERVTRRFRKIFLLCSKKRNSVAVDPNYTNAESNGIASELTSHKGNIVPRRCRCVSCRFKPHKRVKFAPELETVLNLDEGDNECIANRL</sequence>
<protein>
    <submittedName>
        <fullName evidence="2">Uncharacterized protein</fullName>
    </submittedName>
</protein>
<name>A0A0L8HEC4_OCTBM</name>
<feature type="compositionally biased region" description="Polar residues" evidence="1">
    <location>
        <begin position="12"/>
        <end position="23"/>
    </location>
</feature>
<accession>A0A0L8HEC4</accession>
<dbReference type="AlphaFoldDB" id="A0A0L8HEC4"/>
<feature type="region of interest" description="Disordered" evidence="1">
    <location>
        <begin position="1"/>
        <end position="33"/>
    </location>
</feature>
<dbReference type="EMBL" id="KQ418371">
    <property type="protein sequence ID" value="KOF87552.1"/>
    <property type="molecule type" value="Genomic_DNA"/>
</dbReference>
<organism evidence="2">
    <name type="scientific">Octopus bimaculoides</name>
    <name type="common">California two-spotted octopus</name>
    <dbReference type="NCBI Taxonomy" id="37653"/>
    <lineage>
        <taxon>Eukaryota</taxon>
        <taxon>Metazoa</taxon>
        <taxon>Spiralia</taxon>
        <taxon>Lophotrochozoa</taxon>
        <taxon>Mollusca</taxon>
        <taxon>Cephalopoda</taxon>
        <taxon>Coleoidea</taxon>
        <taxon>Octopodiformes</taxon>
        <taxon>Octopoda</taxon>
        <taxon>Incirrata</taxon>
        <taxon>Octopodidae</taxon>
        <taxon>Octopus</taxon>
    </lineage>
</organism>